<accession>A0A412PIT7</accession>
<dbReference type="AlphaFoldDB" id="A0A412PIT7"/>
<dbReference type="InterPro" id="IPR011856">
    <property type="entry name" value="tRNA_endonuc-like_dom_sf"/>
</dbReference>
<dbReference type="GO" id="GO:0015666">
    <property type="term" value="F:restriction endodeoxyribonuclease activity"/>
    <property type="evidence" value="ECO:0007669"/>
    <property type="project" value="TreeGrafter"/>
</dbReference>
<sequence>MNGIQYEHSCVKYLSMLGYKNITLTKASGDQGIDIIATKGNLKYGFQCKYYNRAVGNDAVQQAFSGIAYYKLDKAVVITNNDFSSGARKLAEEADVLLWDNVEPMEEDNRYTLYHAMAILFFGWSIIQLHQIFYSTEPTKDYQFISYSLLFIASFLQAIPHHAKIATGTAVMLSSIHAYMYSIQKTFSIFTLDYYQIALFFFIIVTFVRFVYYIKKYSIRRQANKRNQLRQDIQQTRYTIAQNMAVFLANEFNCNVKVIDTKIKDNDLIITLQTNRTQTSQLASIQAKLNQNREQIQYELRATALHMIELTIKANH</sequence>
<evidence type="ECO:0000259" key="2">
    <source>
        <dbReference type="Pfam" id="PF04471"/>
    </source>
</evidence>
<dbReference type="Gene3D" id="3.40.1350.10">
    <property type="match status" value="1"/>
</dbReference>
<dbReference type="Pfam" id="PF04471">
    <property type="entry name" value="Mrr_cat"/>
    <property type="match status" value="1"/>
</dbReference>
<dbReference type="GO" id="GO:0009307">
    <property type="term" value="P:DNA restriction-modification system"/>
    <property type="evidence" value="ECO:0007669"/>
    <property type="project" value="InterPro"/>
</dbReference>
<feature type="transmembrane region" description="Helical" evidence="1">
    <location>
        <begin position="194"/>
        <end position="214"/>
    </location>
</feature>
<keyword evidence="1" id="KW-0812">Transmembrane</keyword>
<gene>
    <name evidence="3" type="ORF">DWX20_03160</name>
</gene>
<dbReference type="RefSeq" id="WP_118764451.1">
    <property type="nucleotide sequence ID" value="NZ_CABJCF010000001.1"/>
</dbReference>
<keyword evidence="3" id="KW-0378">Hydrolase</keyword>
<feature type="transmembrane region" description="Helical" evidence="1">
    <location>
        <begin position="111"/>
        <end position="130"/>
    </location>
</feature>
<proteinExistence type="predicted"/>
<evidence type="ECO:0000313" key="3">
    <source>
        <dbReference type="EMBL" id="RGT58058.1"/>
    </source>
</evidence>
<dbReference type="InterPro" id="IPR011335">
    <property type="entry name" value="Restrct_endonuc-II-like"/>
</dbReference>
<keyword evidence="3" id="KW-0540">Nuclease</keyword>
<dbReference type="Proteomes" id="UP000284731">
    <property type="component" value="Unassembled WGS sequence"/>
</dbReference>
<reference evidence="3 4" key="1">
    <citation type="submission" date="2018-08" db="EMBL/GenBank/DDBJ databases">
        <title>A genome reference for cultivated species of the human gut microbiota.</title>
        <authorList>
            <person name="Zou Y."/>
            <person name="Xue W."/>
            <person name="Luo G."/>
        </authorList>
    </citation>
    <scope>NUCLEOTIDE SEQUENCE [LARGE SCALE GENOMIC DNA]</scope>
    <source>
        <strain evidence="3 4">AF18-46</strain>
    </source>
</reference>
<organism evidence="3 4">
    <name type="scientific">Solobacterium moorei</name>
    <dbReference type="NCBI Taxonomy" id="102148"/>
    <lineage>
        <taxon>Bacteria</taxon>
        <taxon>Bacillati</taxon>
        <taxon>Bacillota</taxon>
        <taxon>Erysipelotrichia</taxon>
        <taxon>Erysipelotrichales</taxon>
        <taxon>Erysipelotrichaceae</taxon>
        <taxon>Solobacterium</taxon>
    </lineage>
</organism>
<feature type="domain" description="Restriction endonuclease type IV Mrr" evidence="2">
    <location>
        <begin position="1"/>
        <end position="101"/>
    </location>
</feature>
<keyword evidence="1" id="KW-1133">Transmembrane helix</keyword>
<evidence type="ECO:0000256" key="1">
    <source>
        <dbReference type="SAM" id="Phobius"/>
    </source>
</evidence>
<dbReference type="PANTHER" id="PTHR30015">
    <property type="entry name" value="MRR RESTRICTION SYSTEM PROTEIN"/>
    <property type="match status" value="1"/>
</dbReference>
<dbReference type="PANTHER" id="PTHR30015:SF6">
    <property type="entry name" value="SLL1429 PROTEIN"/>
    <property type="match status" value="1"/>
</dbReference>
<dbReference type="InterPro" id="IPR007560">
    <property type="entry name" value="Restrct_endonuc_IV_Mrr"/>
</dbReference>
<keyword evidence="1" id="KW-0472">Membrane</keyword>
<keyword evidence="3" id="KW-0255">Endonuclease</keyword>
<evidence type="ECO:0000313" key="4">
    <source>
        <dbReference type="Proteomes" id="UP000284731"/>
    </source>
</evidence>
<name>A0A412PIT7_9FIRM</name>
<dbReference type="SUPFAM" id="SSF52980">
    <property type="entry name" value="Restriction endonuclease-like"/>
    <property type="match status" value="1"/>
</dbReference>
<comment type="caution">
    <text evidence="3">The sequence shown here is derived from an EMBL/GenBank/DDBJ whole genome shotgun (WGS) entry which is preliminary data.</text>
</comment>
<dbReference type="GO" id="GO:0003677">
    <property type="term" value="F:DNA binding"/>
    <property type="evidence" value="ECO:0007669"/>
    <property type="project" value="InterPro"/>
</dbReference>
<protein>
    <submittedName>
        <fullName evidence="3">Restriction endonuclease</fullName>
    </submittedName>
</protein>
<dbReference type="EMBL" id="QRWX01000001">
    <property type="protein sequence ID" value="RGT58058.1"/>
    <property type="molecule type" value="Genomic_DNA"/>
</dbReference>
<dbReference type="InterPro" id="IPR052906">
    <property type="entry name" value="Type_IV_Methyl-Rstrct_Enzyme"/>
</dbReference>